<feature type="non-terminal residue" evidence="1">
    <location>
        <position position="1"/>
    </location>
</feature>
<sequence>WDVSRSAVHESAKKMIRNTLGGKGDGPVASEIQPVEVKAKLDLTSRQGENLTARALDAHASRPSQSHSALAVSEIARNSPTTTHRISLDKKGSYEALLLAYCHEQGLKRPVFNHKEASPGQFTMSVIVGKEKFSLNTLFSNLHAGREGICRK</sequence>
<comment type="caution">
    <text evidence="1">The sequence shown here is derived from an EMBL/GenBank/DDBJ whole genome shotgun (WGS) entry which is preliminary data.</text>
</comment>
<feature type="non-terminal residue" evidence="1">
    <location>
        <position position="152"/>
    </location>
</feature>
<accession>A0ACA9R636</accession>
<gene>
    <name evidence="1" type="ORF">ACOLOM_LOCUS14184</name>
</gene>
<protein>
    <submittedName>
        <fullName evidence="1">4979_t:CDS:1</fullName>
    </submittedName>
</protein>
<evidence type="ECO:0000313" key="2">
    <source>
        <dbReference type="Proteomes" id="UP000789525"/>
    </source>
</evidence>
<keyword evidence="2" id="KW-1185">Reference proteome</keyword>
<organism evidence="1 2">
    <name type="scientific">Acaulospora colombiana</name>
    <dbReference type="NCBI Taxonomy" id="27376"/>
    <lineage>
        <taxon>Eukaryota</taxon>
        <taxon>Fungi</taxon>
        <taxon>Fungi incertae sedis</taxon>
        <taxon>Mucoromycota</taxon>
        <taxon>Glomeromycotina</taxon>
        <taxon>Glomeromycetes</taxon>
        <taxon>Diversisporales</taxon>
        <taxon>Acaulosporaceae</taxon>
        <taxon>Acaulospora</taxon>
    </lineage>
</organism>
<name>A0ACA9R636_9GLOM</name>
<reference evidence="1" key="1">
    <citation type="submission" date="2021-06" db="EMBL/GenBank/DDBJ databases">
        <authorList>
            <person name="Kallberg Y."/>
            <person name="Tangrot J."/>
            <person name="Rosling A."/>
        </authorList>
    </citation>
    <scope>NUCLEOTIDE SEQUENCE</scope>
    <source>
        <strain evidence="1">CL356</strain>
    </source>
</reference>
<dbReference type="Proteomes" id="UP000789525">
    <property type="component" value="Unassembled WGS sequence"/>
</dbReference>
<proteinExistence type="predicted"/>
<dbReference type="EMBL" id="CAJVPT010069324">
    <property type="protein sequence ID" value="CAG8777864.1"/>
    <property type="molecule type" value="Genomic_DNA"/>
</dbReference>
<evidence type="ECO:0000313" key="1">
    <source>
        <dbReference type="EMBL" id="CAG8777864.1"/>
    </source>
</evidence>